<dbReference type="GO" id="GO:0020037">
    <property type="term" value="F:heme binding"/>
    <property type="evidence" value="ECO:0007669"/>
    <property type="project" value="InterPro"/>
</dbReference>
<dbReference type="InterPro" id="IPR051395">
    <property type="entry name" value="Cytochrome_c_Peroxidase/MauG"/>
</dbReference>
<accession>C6E3T6</accession>
<comment type="subcellular location">
    <subcellularLocation>
        <location evidence="1">Cell envelope</location>
    </subcellularLocation>
</comment>
<feature type="signal peptide" evidence="4">
    <location>
        <begin position="1"/>
        <end position="21"/>
    </location>
</feature>
<reference evidence="6" key="1">
    <citation type="submission" date="2009-07" db="EMBL/GenBank/DDBJ databases">
        <title>Complete sequence of Geobacter sp. M21.</title>
        <authorList>
            <consortium name="US DOE Joint Genome Institute"/>
            <person name="Lucas S."/>
            <person name="Copeland A."/>
            <person name="Lapidus A."/>
            <person name="Glavina del Rio T."/>
            <person name="Dalin E."/>
            <person name="Tice H."/>
            <person name="Bruce D."/>
            <person name="Goodwin L."/>
            <person name="Pitluck S."/>
            <person name="Saunders E."/>
            <person name="Brettin T."/>
            <person name="Detter J.C."/>
            <person name="Han C."/>
            <person name="Larimer F."/>
            <person name="Land M."/>
            <person name="Hauser L."/>
            <person name="Kyrpides N."/>
            <person name="Ovchinnikova G."/>
            <person name="Lovley D."/>
        </authorList>
    </citation>
    <scope>NUCLEOTIDE SEQUENCE [LARGE SCALE GENOMIC DNA]</scope>
    <source>
        <strain evidence="6">M21</strain>
    </source>
</reference>
<gene>
    <name evidence="6" type="ordered locus">GM21_1291</name>
</gene>
<dbReference type="PANTHER" id="PTHR30600">
    <property type="entry name" value="CYTOCHROME C PEROXIDASE-RELATED"/>
    <property type="match status" value="1"/>
</dbReference>
<evidence type="ECO:0000256" key="4">
    <source>
        <dbReference type="SAM" id="SignalP"/>
    </source>
</evidence>
<keyword evidence="6" id="KW-0575">Peroxidase</keyword>
<evidence type="ECO:0000313" key="6">
    <source>
        <dbReference type="EMBL" id="ACT17351.1"/>
    </source>
</evidence>
<dbReference type="InterPro" id="IPR036909">
    <property type="entry name" value="Cyt_c-like_dom_sf"/>
</dbReference>
<feature type="domain" description="Di-haem cytochrome c peroxidase" evidence="5">
    <location>
        <begin position="29"/>
        <end position="101"/>
    </location>
</feature>
<dbReference type="AlphaFoldDB" id="C6E3T6"/>
<feature type="chain" id="PRO_5002963455" evidence="4">
    <location>
        <begin position="22"/>
        <end position="487"/>
    </location>
</feature>
<dbReference type="Gene3D" id="1.10.760.10">
    <property type="entry name" value="Cytochrome c-like domain"/>
    <property type="match status" value="2"/>
</dbReference>
<dbReference type="STRING" id="443144.GM21_1291"/>
<evidence type="ECO:0000259" key="5">
    <source>
        <dbReference type="Pfam" id="PF03150"/>
    </source>
</evidence>
<sequence length="487" mass="51382">MISKLVLTTLSVVLVAVPVAAAELTPLESLGKNLFFDQSLSNPPGQACVDCHSPETGWTGPDSEINAAGAAIPGAVHTRAGNRKPPTAAYAGYNPVLHKAGSMGGGGMGGGGMGGGGMGGGGMGGGGMGGGGMGGGGMGGGGMGGGGMGGGGMGGNMQDVFVGGMFWDGRGTGWEMGDPLAEQAMGPFLNPLEQNNPNAKHVCLNVLRTGYATQFEEVWGAGSLDCVKDVDGTYQRIGRSIAAYERSAEVSAFNSKFDTFWKNSEGKMPPVPMINMMNWTRFKKRGLTDMELQGLMIFNTKGKCSTCHFLQPMNGSRFPLFTDFRYHNLGVPANPENPYYDMPRQWNPKGENWVDQGLGGFLAKTAVMTDSAGVSMDYSALAAQNMGKQRTPTLRNVDKRPGPDFVKAFGHNGHFKTLQEIVHFYNLRDVLPICDTPNPPKDAMGGATCFPPPEVAENINRVDMGNLGLTPQEGMALIQFMKTLNDL</sequence>
<name>C6E3T6_GEOSM</name>
<dbReference type="eggNOG" id="COG1858">
    <property type="taxonomic scope" value="Bacteria"/>
</dbReference>
<evidence type="ECO:0000256" key="3">
    <source>
        <dbReference type="ARBA" id="ARBA00023002"/>
    </source>
</evidence>
<feature type="domain" description="Di-haem cytochrome c peroxidase" evidence="5">
    <location>
        <begin position="162"/>
        <end position="264"/>
    </location>
</feature>
<evidence type="ECO:0000256" key="1">
    <source>
        <dbReference type="ARBA" id="ARBA00004196"/>
    </source>
</evidence>
<protein>
    <submittedName>
        <fullName evidence="6">Di-heme cytochrome c peroxidase</fullName>
    </submittedName>
</protein>
<keyword evidence="2 4" id="KW-0732">Signal</keyword>
<dbReference type="SUPFAM" id="SSF46626">
    <property type="entry name" value="Cytochrome c"/>
    <property type="match status" value="2"/>
</dbReference>
<proteinExistence type="predicted"/>
<dbReference type="Pfam" id="PF03150">
    <property type="entry name" value="CCP_MauG"/>
    <property type="match status" value="2"/>
</dbReference>
<dbReference type="OrthoDB" id="9805202at2"/>
<dbReference type="HOGENOM" id="CLU_034652_0_1_7"/>
<dbReference type="GO" id="GO:0030313">
    <property type="term" value="C:cell envelope"/>
    <property type="evidence" value="ECO:0007669"/>
    <property type="project" value="UniProtKB-SubCell"/>
</dbReference>
<evidence type="ECO:0000256" key="2">
    <source>
        <dbReference type="ARBA" id="ARBA00022729"/>
    </source>
</evidence>
<dbReference type="GO" id="GO:0004130">
    <property type="term" value="F:cytochrome-c peroxidase activity"/>
    <property type="evidence" value="ECO:0007669"/>
    <property type="project" value="TreeGrafter"/>
</dbReference>
<organism evidence="6">
    <name type="scientific">Geobacter sp. (strain M21)</name>
    <dbReference type="NCBI Taxonomy" id="443144"/>
    <lineage>
        <taxon>Bacteria</taxon>
        <taxon>Pseudomonadati</taxon>
        <taxon>Thermodesulfobacteriota</taxon>
        <taxon>Desulfuromonadia</taxon>
        <taxon>Geobacterales</taxon>
        <taxon>Geobacteraceae</taxon>
        <taxon>Geobacter</taxon>
    </lineage>
</organism>
<dbReference type="KEGG" id="gem:GM21_1291"/>
<dbReference type="EMBL" id="CP001661">
    <property type="protein sequence ID" value="ACT17351.1"/>
    <property type="molecule type" value="Genomic_DNA"/>
</dbReference>
<keyword evidence="3" id="KW-0560">Oxidoreductase</keyword>
<dbReference type="InterPro" id="IPR004852">
    <property type="entry name" value="Di-haem_cyt_c_peroxidsae"/>
</dbReference>
<dbReference type="PANTHER" id="PTHR30600:SF10">
    <property type="entry name" value="BLL6722 PROTEIN"/>
    <property type="match status" value="1"/>
</dbReference>
<dbReference type="GO" id="GO:0009055">
    <property type="term" value="F:electron transfer activity"/>
    <property type="evidence" value="ECO:0007669"/>
    <property type="project" value="InterPro"/>
</dbReference>